<proteinExistence type="predicted"/>
<gene>
    <name evidence="8" type="ORF">RND81_13G181300</name>
</gene>
<dbReference type="Pfam" id="PF00319">
    <property type="entry name" value="SRF-TF"/>
    <property type="match status" value="1"/>
</dbReference>
<dbReference type="PROSITE" id="PS50066">
    <property type="entry name" value="MADS_BOX_2"/>
    <property type="match status" value="1"/>
</dbReference>
<dbReference type="CDD" id="cd00265">
    <property type="entry name" value="MADS_MEF2_like"/>
    <property type="match status" value="1"/>
</dbReference>
<evidence type="ECO:0000313" key="9">
    <source>
        <dbReference type="Proteomes" id="UP001443914"/>
    </source>
</evidence>
<evidence type="ECO:0000256" key="2">
    <source>
        <dbReference type="ARBA" id="ARBA00023015"/>
    </source>
</evidence>
<keyword evidence="2" id="KW-0805">Transcription regulation</keyword>
<dbReference type="Gene3D" id="3.40.1810.10">
    <property type="entry name" value="Transcription factor, MADS-box"/>
    <property type="match status" value="1"/>
</dbReference>
<dbReference type="Pfam" id="PF01486">
    <property type="entry name" value="K-box"/>
    <property type="match status" value="1"/>
</dbReference>
<keyword evidence="5" id="KW-0539">Nucleus</keyword>
<dbReference type="InterPro" id="IPR050142">
    <property type="entry name" value="MADS-box/MEF2_TF"/>
</dbReference>
<accession>A0AAW1H193</accession>
<reference evidence="8" key="1">
    <citation type="submission" date="2024-03" db="EMBL/GenBank/DDBJ databases">
        <title>WGS assembly of Saponaria officinalis var. Norfolk2.</title>
        <authorList>
            <person name="Jenkins J."/>
            <person name="Shu S."/>
            <person name="Grimwood J."/>
            <person name="Barry K."/>
            <person name="Goodstein D."/>
            <person name="Schmutz J."/>
            <person name="Leebens-Mack J."/>
            <person name="Osbourn A."/>
        </authorList>
    </citation>
    <scope>NUCLEOTIDE SEQUENCE [LARGE SCALE GENOMIC DNA]</scope>
    <source>
        <strain evidence="8">JIC</strain>
    </source>
</reference>
<feature type="domain" description="MADS-box" evidence="6">
    <location>
        <begin position="1"/>
        <end position="61"/>
    </location>
</feature>
<keyword evidence="9" id="KW-1185">Reference proteome</keyword>
<dbReference type="PROSITE" id="PS51297">
    <property type="entry name" value="K_BOX"/>
    <property type="match status" value="1"/>
</dbReference>
<dbReference type="EMBL" id="JBDFQZ010000013">
    <property type="protein sequence ID" value="KAK9670150.1"/>
    <property type="molecule type" value="Genomic_DNA"/>
</dbReference>
<dbReference type="GO" id="GO:0003700">
    <property type="term" value="F:DNA-binding transcription factor activity"/>
    <property type="evidence" value="ECO:0007669"/>
    <property type="project" value="InterPro"/>
</dbReference>
<sequence length="216" mass="25146">MGRGKLEIRKIENKTNRQVTFSKRRNGIMKKAQELTVLCDAKVSLLMISSTHKLHHYLSPGVSLKKMYDEYQKIEGVDLWRKHWERMQEQHRKLLEVNNLLRREISRRMGGDMEGLTLVELNGLQQEMEEAIIEIRNRKYHVIKNQTGTTRKKVKNLEERHTDLVMELEAKFRGPQFGLGDEEQRNYEAAAAAAVYGNEGAAANLFALSRHLRHPI</sequence>
<keyword evidence="3" id="KW-0238">DNA-binding</keyword>
<evidence type="ECO:0000259" key="6">
    <source>
        <dbReference type="PROSITE" id="PS50066"/>
    </source>
</evidence>
<dbReference type="AlphaFoldDB" id="A0AAW1H193"/>
<dbReference type="PRINTS" id="PR00404">
    <property type="entry name" value="MADSDOMAIN"/>
</dbReference>
<dbReference type="PROSITE" id="PS00350">
    <property type="entry name" value="MADS_BOX_1"/>
    <property type="match status" value="1"/>
</dbReference>
<keyword evidence="4" id="KW-0804">Transcription</keyword>
<evidence type="ECO:0000256" key="4">
    <source>
        <dbReference type="ARBA" id="ARBA00023163"/>
    </source>
</evidence>
<dbReference type="InterPro" id="IPR002487">
    <property type="entry name" value="TF_Kbox"/>
</dbReference>
<dbReference type="GO" id="GO:0005634">
    <property type="term" value="C:nucleus"/>
    <property type="evidence" value="ECO:0007669"/>
    <property type="project" value="UniProtKB-SubCell"/>
</dbReference>
<dbReference type="SMART" id="SM00432">
    <property type="entry name" value="MADS"/>
    <property type="match status" value="1"/>
</dbReference>
<dbReference type="GO" id="GO:0045944">
    <property type="term" value="P:positive regulation of transcription by RNA polymerase II"/>
    <property type="evidence" value="ECO:0007669"/>
    <property type="project" value="InterPro"/>
</dbReference>
<evidence type="ECO:0000256" key="3">
    <source>
        <dbReference type="ARBA" id="ARBA00023125"/>
    </source>
</evidence>
<evidence type="ECO:0000256" key="5">
    <source>
        <dbReference type="ARBA" id="ARBA00023242"/>
    </source>
</evidence>
<organism evidence="8 9">
    <name type="scientific">Saponaria officinalis</name>
    <name type="common">Common soapwort</name>
    <name type="synonym">Lychnis saponaria</name>
    <dbReference type="NCBI Taxonomy" id="3572"/>
    <lineage>
        <taxon>Eukaryota</taxon>
        <taxon>Viridiplantae</taxon>
        <taxon>Streptophyta</taxon>
        <taxon>Embryophyta</taxon>
        <taxon>Tracheophyta</taxon>
        <taxon>Spermatophyta</taxon>
        <taxon>Magnoliopsida</taxon>
        <taxon>eudicotyledons</taxon>
        <taxon>Gunneridae</taxon>
        <taxon>Pentapetalae</taxon>
        <taxon>Caryophyllales</taxon>
        <taxon>Caryophyllaceae</taxon>
        <taxon>Caryophylleae</taxon>
        <taxon>Saponaria</taxon>
    </lineage>
</organism>
<dbReference type="Proteomes" id="UP001443914">
    <property type="component" value="Unassembled WGS sequence"/>
</dbReference>
<evidence type="ECO:0000256" key="1">
    <source>
        <dbReference type="ARBA" id="ARBA00004123"/>
    </source>
</evidence>
<name>A0AAW1H193_SAPOF</name>
<dbReference type="InterPro" id="IPR033896">
    <property type="entry name" value="MEF2-like_N"/>
</dbReference>
<dbReference type="SUPFAM" id="SSF55455">
    <property type="entry name" value="SRF-like"/>
    <property type="match status" value="1"/>
</dbReference>
<dbReference type="PANTHER" id="PTHR48019">
    <property type="entry name" value="SERUM RESPONSE FACTOR HOMOLOG"/>
    <property type="match status" value="1"/>
</dbReference>
<feature type="domain" description="K-box" evidence="7">
    <location>
        <begin position="84"/>
        <end position="174"/>
    </location>
</feature>
<evidence type="ECO:0000313" key="8">
    <source>
        <dbReference type="EMBL" id="KAK9670150.1"/>
    </source>
</evidence>
<protein>
    <recommendedName>
        <fullName evidence="10">Flower buds-specific protein</fullName>
    </recommendedName>
</protein>
<dbReference type="InterPro" id="IPR036879">
    <property type="entry name" value="TF_MADSbox_sf"/>
</dbReference>
<evidence type="ECO:0008006" key="10">
    <source>
        <dbReference type="Google" id="ProtNLM"/>
    </source>
</evidence>
<dbReference type="GO" id="GO:0046983">
    <property type="term" value="F:protein dimerization activity"/>
    <property type="evidence" value="ECO:0007669"/>
    <property type="project" value="InterPro"/>
</dbReference>
<comment type="subcellular location">
    <subcellularLocation>
        <location evidence="1">Nucleus</location>
    </subcellularLocation>
</comment>
<comment type="caution">
    <text evidence="8">The sequence shown here is derived from an EMBL/GenBank/DDBJ whole genome shotgun (WGS) entry which is preliminary data.</text>
</comment>
<dbReference type="InterPro" id="IPR002100">
    <property type="entry name" value="TF_MADSbox"/>
</dbReference>
<evidence type="ECO:0000259" key="7">
    <source>
        <dbReference type="PROSITE" id="PS51297"/>
    </source>
</evidence>
<dbReference type="GO" id="GO:0000977">
    <property type="term" value="F:RNA polymerase II transcription regulatory region sequence-specific DNA binding"/>
    <property type="evidence" value="ECO:0007669"/>
    <property type="project" value="InterPro"/>
</dbReference>